<dbReference type="AlphaFoldDB" id="A0A0F9TRG1"/>
<dbReference type="PANTHER" id="PTHR34203">
    <property type="entry name" value="METHYLTRANSFERASE, FKBM FAMILY PROTEIN"/>
    <property type="match status" value="1"/>
</dbReference>
<dbReference type="InterPro" id="IPR029063">
    <property type="entry name" value="SAM-dependent_MTases_sf"/>
</dbReference>
<reference evidence="2" key="1">
    <citation type="journal article" date="2015" name="Nature">
        <title>Complex archaea that bridge the gap between prokaryotes and eukaryotes.</title>
        <authorList>
            <person name="Spang A."/>
            <person name="Saw J.H."/>
            <person name="Jorgensen S.L."/>
            <person name="Zaremba-Niedzwiedzka K."/>
            <person name="Martijn J."/>
            <person name="Lind A.E."/>
            <person name="van Eijk R."/>
            <person name="Schleper C."/>
            <person name="Guy L."/>
            <person name="Ettema T.J."/>
        </authorList>
    </citation>
    <scope>NUCLEOTIDE SEQUENCE</scope>
</reference>
<dbReference type="Pfam" id="PF05050">
    <property type="entry name" value="Methyltransf_21"/>
    <property type="match status" value="1"/>
</dbReference>
<accession>A0A0F9TRG1</accession>
<comment type="caution">
    <text evidence="2">The sequence shown here is derived from an EMBL/GenBank/DDBJ whole genome shotgun (WGS) entry which is preliminary data.</text>
</comment>
<gene>
    <name evidence="2" type="ORF">LCGC14_0359470</name>
</gene>
<dbReference type="InterPro" id="IPR006342">
    <property type="entry name" value="FkbM_mtfrase"/>
</dbReference>
<name>A0A0F9TRG1_9ZZZZ</name>
<dbReference type="NCBIfam" id="TIGR01444">
    <property type="entry name" value="fkbM_fam"/>
    <property type="match status" value="1"/>
</dbReference>
<protein>
    <recommendedName>
        <fullName evidence="1">Methyltransferase FkbM domain-containing protein</fullName>
    </recommendedName>
</protein>
<dbReference type="Gene3D" id="3.40.50.150">
    <property type="entry name" value="Vaccinia Virus protein VP39"/>
    <property type="match status" value="1"/>
</dbReference>
<evidence type="ECO:0000313" key="2">
    <source>
        <dbReference type="EMBL" id="KKN77532.1"/>
    </source>
</evidence>
<evidence type="ECO:0000259" key="1">
    <source>
        <dbReference type="Pfam" id="PF05050"/>
    </source>
</evidence>
<dbReference type="PANTHER" id="PTHR34203:SF15">
    <property type="entry name" value="SLL1173 PROTEIN"/>
    <property type="match status" value="1"/>
</dbReference>
<sequence>MINFNYKFDWTSNDSWALPDGEEMGKVLFEKVDSMVGQGSILTKNKGVCIQAGGFFGLWPIRYAQDFEWVITFEPMEESYACLMENIRRCGADNIIAINAALGYEMGTVNMQHAVRNISWGNSHVLEQGNDLSFHTNEVTEDIMIMAIDEFPNQQKRIDHIALDVEAHELLALRGAEITINQWHPTIVIEERLLAHTKNLTEARDWLIEKGYELAGQIEVDLYFVWKGK</sequence>
<dbReference type="SUPFAM" id="SSF53335">
    <property type="entry name" value="S-adenosyl-L-methionine-dependent methyltransferases"/>
    <property type="match status" value="1"/>
</dbReference>
<dbReference type="EMBL" id="LAZR01000277">
    <property type="protein sequence ID" value="KKN77532.1"/>
    <property type="molecule type" value="Genomic_DNA"/>
</dbReference>
<dbReference type="InterPro" id="IPR052514">
    <property type="entry name" value="SAM-dependent_MTase"/>
</dbReference>
<feature type="domain" description="Methyltransferase FkbM" evidence="1">
    <location>
        <begin position="69"/>
        <end position="214"/>
    </location>
</feature>
<organism evidence="2">
    <name type="scientific">marine sediment metagenome</name>
    <dbReference type="NCBI Taxonomy" id="412755"/>
    <lineage>
        <taxon>unclassified sequences</taxon>
        <taxon>metagenomes</taxon>
        <taxon>ecological metagenomes</taxon>
    </lineage>
</organism>
<proteinExistence type="predicted"/>